<dbReference type="PROSITE" id="PS00383">
    <property type="entry name" value="TYR_PHOSPHATASE_1"/>
    <property type="match status" value="1"/>
</dbReference>
<dbReference type="InterPro" id="IPR000340">
    <property type="entry name" value="Dual-sp_phosphatase_cat-dom"/>
</dbReference>
<keyword evidence="1" id="KW-0378">Hydrolase</keyword>
<sequence length="232" mass="26169">MHRRGPGRIPAPDVSRLCRGDGNPWRRHRGLRPVAFRRRVVAFASRGTRPGHRPCLCPRISPPWRRGAPARLGPAWRPANRGRRRVVGHRLAPRGAILIFTQIDDRLWIGPQPAEADVLAHRIGATVSLRRATPDPIAGIEQFHRPLSYWHEDFKRVDLDTLSALVDGLRARGLNVLVHCREGVDRSGVFAIAHLRSQLPTLDSALDRYRAIRASTPLPRFGGIELLRGWFN</sequence>
<dbReference type="Pfam" id="PF00782">
    <property type="entry name" value="DSPc"/>
    <property type="match status" value="1"/>
</dbReference>
<evidence type="ECO:0000313" key="6">
    <source>
        <dbReference type="Proteomes" id="UP000220629"/>
    </source>
</evidence>
<reference evidence="6" key="1">
    <citation type="submission" date="2017-09" db="EMBL/GenBank/DDBJ databases">
        <title>FDA dAtabase for Regulatory Grade micrObial Sequences (FDA-ARGOS): Supporting development and validation of Infectious Disease Dx tests.</title>
        <authorList>
            <person name="Minogue T."/>
            <person name="Wolcott M."/>
            <person name="Wasieloski L."/>
            <person name="Aguilar W."/>
            <person name="Moore D."/>
            <person name="Tallon L."/>
            <person name="Sadzewicz L."/>
            <person name="Ott S."/>
            <person name="Zhao X."/>
            <person name="Nagaraj S."/>
            <person name="Vavikolanu K."/>
            <person name="Aluvathingal J."/>
            <person name="Nadendla S."/>
            <person name="Sichtig H."/>
        </authorList>
    </citation>
    <scope>NUCLEOTIDE SEQUENCE [LARGE SCALE GENOMIC DNA]</scope>
    <source>
        <strain evidence="6">FDAARGOS_390</strain>
    </source>
</reference>
<organism evidence="5 6">
    <name type="scientific">Burkholderia gladioli</name>
    <name type="common">Pseudomonas marginata</name>
    <name type="synonym">Phytomonas marginata</name>
    <dbReference type="NCBI Taxonomy" id="28095"/>
    <lineage>
        <taxon>Bacteria</taxon>
        <taxon>Pseudomonadati</taxon>
        <taxon>Pseudomonadota</taxon>
        <taxon>Betaproteobacteria</taxon>
        <taxon>Burkholderiales</taxon>
        <taxon>Burkholderiaceae</taxon>
        <taxon>Burkholderia</taxon>
    </lineage>
</organism>
<keyword evidence="2" id="KW-0904">Protein phosphatase</keyword>
<dbReference type="InterPro" id="IPR016130">
    <property type="entry name" value="Tyr_Pase_AS"/>
</dbReference>
<evidence type="ECO:0000256" key="3">
    <source>
        <dbReference type="SAM" id="MobiDB-lite"/>
    </source>
</evidence>
<accession>A0A2A7SJI8</accession>
<dbReference type="EMBL" id="PDDY01000001">
    <property type="protein sequence ID" value="PEH43711.1"/>
    <property type="molecule type" value="Genomic_DNA"/>
</dbReference>
<dbReference type="SMART" id="SM00195">
    <property type="entry name" value="DSPc"/>
    <property type="match status" value="1"/>
</dbReference>
<evidence type="ECO:0000256" key="2">
    <source>
        <dbReference type="ARBA" id="ARBA00022912"/>
    </source>
</evidence>
<feature type="domain" description="Tyrosine specific protein phosphatases" evidence="4">
    <location>
        <begin position="160"/>
        <end position="213"/>
    </location>
</feature>
<evidence type="ECO:0000259" key="4">
    <source>
        <dbReference type="PROSITE" id="PS50056"/>
    </source>
</evidence>
<protein>
    <recommendedName>
        <fullName evidence="4">Tyrosine specific protein phosphatases domain-containing protein</fullName>
    </recommendedName>
</protein>
<dbReference type="SUPFAM" id="SSF52799">
    <property type="entry name" value="(Phosphotyrosine protein) phosphatases II"/>
    <property type="match status" value="1"/>
</dbReference>
<dbReference type="InterPro" id="IPR000387">
    <property type="entry name" value="Tyr_Pase_dom"/>
</dbReference>
<evidence type="ECO:0000313" key="5">
    <source>
        <dbReference type="EMBL" id="PEH43711.1"/>
    </source>
</evidence>
<dbReference type="PROSITE" id="PS50056">
    <property type="entry name" value="TYR_PHOSPHATASE_2"/>
    <property type="match status" value="1"/>
</dbReference>
<evidence type="ECO:0000256" key="1">
    <source>
        <dbReference type="ARBA" id="ARBA00022801"/>
    </source>
</evidence>
<dbReference type="Proteomes" id="UP000220629">
    <property type="component" value="Unassembled WGS sequence"/>
</dbReference>
<dbReference type="AlphaFoldDB" id="A0A2A7SJI8"/>
<proteinExistence type="predicted"/>
<dbReference type="Gene3D" id="3.90.190.10">
    <property type="entry name" value="Protein tyrosine phosphatase superfamily"/>
    <property type="match status" value="1"/>
</dbReference>
<dbReference type="InterPro" id="IPR020422">
    <property type="entry name" value="TYR_PHOSPHATASE_DUAL_dom"/>
</dbReference>
<dbReference type="GO" id="GO:0004721">
    <property type="term" value="F:phosphoprotein phosphatase activity"/>
    <property type="evidence" value="ECO:0007669"/>
    <property type="project" value="UniProtKB-KW"/>
</dbReference>
<name>A0A2A7SJI8_BURGA</name>
<feature type="region of interest" description="Disordered" evidence="3">
    <location>
        <begin position="1"/>
        <end position="22"/>
    </location>
</feature>
<gene>
    <name evidence="5" type="ORF">CRM94_10750</name>
</gene>
<comment type="caution">
    <text evidence="5">The sequence shown here is derived from an EMBL/GenBank/DDBJ whole genome shotgun (WGS) entry which is preliminary data.</text>
</comment>
<dbReference type="InterPro" id="IPR029021">
    <property type="entry name" value="Prot-tyrosine_phosphatase-like"/>
</dbReference>